<name>A0A1M7QQT9_9ACTN</name>
<reference evidence="1 2" key="1">
    <citation type="submission" date="2016-11" db="EMBL/GenBank/DDBJ databases">
        <authorList>
            <person name="Jaros S."/>
            <person name="Januszkiewicz K."/>
            <person name="Wedrychowicz H."/>
        </authorList>
    </citation>
    <scope>NUCLEOTIDE SEQUENCE [LARGE SCALE GENOMIC DNA]</scope>
    <source>
        <strain evidence="1 2">DSM 46144</strain>
    </source>
</reference>
<keyword evidence="2" id="KW-1185">Reference proteome</keyword>
<dbReference type="STRING" id="134849.SAMN05443668_105202"/>
<proteinExistence type="predicted"/>
<dbReference type="AlphaFoldDB" id="A0A1M7QQT9"/>
<dbReference type="EMBL" id="FRCS01000005">
    <property type="protein sequence ID" value="SHN33946.1"/>
    <property type="molecule type" value="Genomic_DNA"/>
</dbReference>
<accession>A0A1M7QQT9</accession>
<protein>
    <submittedName>
        <fullName evidence="1">Uncharacterized protein</fullName>
    </submittedName>
</protein>
<dbReference type="Proteomes" id="UP000184440">
    <property type="component" value="Unassembled WGS sequence"/>
</dbReference>
<evidence type="ECO:0000313" key="1">
    <source>
        <dbReference type="EMBL" id="SHN33946.1"/>
    </source>
</evidence>
<organism evidence="1 2">
    <name type="scientific">Cryptosporangium aurantiacum</name>
    <dbReference type="NCBI Taxonomy" id="134849"/>
    <lineage>
        <taxon>Bacteria</taxon>
        <taxon>Bacillati</taxon>
        <taxon>Actinomycetota</taxon>
        <taxon>Actinomycetes</taxon>
        <taxon>Cryptosporangiales</taxon>
        <taxon>Cryptosporangiaceae</taxon>
        <taxon>Cryptosporangium</taxon>
    </lineage>
</organism>
<gene>
    <name evidence="1" type="ORF">SAMN05443668_105202</name>
</gene>
<evidence type="ECO:0000313" key="2">
    <source>
        <dbReference type="Proteomes" id="UP000184440"/>
    </source>
</evidence>
<sequence>MRWHRELTQEDVVSARAVRELHMPSESDALGRRKCVSALHLITPPSWPCEQINWSDAVLAAEARGEIPADES</sequence>